<sequence length="127" mass="12503">MSILIGLAHEPVFNAAMAALVAFQRPAKVADDGADSLTKEVLLHAATDPPQPGAGHCLAGRDQAQARDSTGDPGRGERQGECAEPGQAAPAGSRGTAARRAAPPPAARLHPGATGRGRAGGDAGGAG</sequence>
<name>A0A653B8X7_ECTOL</name>
<reference evidence="2" key="1">
    <citation type="submission" date="2018-11" db="EMBL/GenBank/DDBJ databases">
        <authorList>
            <consortium name="Genoscope - CEA"/>
            <person name="William W."/>
        </authorList>
    </citation>
    <scope>NUCLEOTIDE SEQUENCE [LARGE SCALE GENOMIC DNA]</scope>
    <source>
        <strain evidence="2">T9AD</strain>
    </source>
</reference>
<dbReference type="EMBL" id="LR130779">
    <property type="protein sequence ID" value="VDN65112.1"/>
    <property type="molecule type" value="Genomic_DNA"/>
</dbReference>
<dbReference type="AlphaFoldDB" id="A0A653B8X7"/>
<organism evidence="2">
    <name type="scientific">Ectopseudomonas oleovorans</name>
    <name type="common">Pseudomonas oleovorans</name>
    <dbReference type="NCBI Taxonomy" id="301"/>
    <lineage>
        <taxon>Bacteria</taxon>
        <taxon>Pseudomonadati</taxon>
        <taxon>Pseudomonadota</taxon>
        <taxon>Gammaproteobacteria</taxon>
        <taxon>Pseudomonadales</taxon>
        <taxon>Pseudomonadaceae</taxon>
        <taxon>Ectopseudomonas</taxon>
    </lineage>
</organism>
<feature type="region of interest" description="Disordered" evidence="1">
    <location>
        <begin position="43"/>
        <end position="127"/>
    </location>
</feature>
<feature type="compositionally biased region" description="Gly residues" evidence="1">
    <location>
        <begin position="114"/>
        <end position="127"/>
    </location>
</feature>
<evidence type="ECO:0000313" key="2">
    <source>
        <dbReference type="EMBL" id="VDN65112.1"/>
    </source>
</evidence>
<accession>A0A653B8X7</accession>
<gene>
    <name evidence="2" type="ORF">POT9AD_4137</name>
</gene>
<protein>
    <submittedName>
        <fullName evidence="2">Uncharacterized protein</fullName>
    </submittedName>
</protein>
<evidence type="ECO:0000256" key="1">
    <source>
        <dbReference type="SAM" id="MobiDB-lite"/>
    </source>
</evidence>
<proteinExistence type="predicted"/>
<feature type="compositionally biased region" description="Low complexity" evidence="1">
    <location>
        <begin position="88"/>
        <end position="113"/>
    </location>
</feature>